<accession>A0A367PR28</accession>
<name>A0A367PR28_CUPNE</name>
<evidence type="ECO:0000256" key="1">
    <source>
        <dbReference type="ARBA" id="ARBA00006987"/>
    </source>
</evidence>
<sequence length="343" mass="36230">MKTKQGDAPQAGPREISRRQALALCGGALALAAGAVPFASRATGTYPSGPIRLVVPFPPGGSVDTVARTLGPQLQEQLGQPVVIENRPGASSVIGAQYVKHARPDGYTILLNASLQMANPFLLSTATYDPMKDFAPVTGIGAQPQLVLVRADGPYRTLADLLSDARKRPRELQWAIAAFGAAGHLACELLNVEAKVDMPVVPYKGGAPALVDLMGGHVSAMIEPMASAYPHEQAGRLRALAVTSDKRLQVLPSLPTVAESGFPGFDMPSWYGLWAPAGTPAAVVERLHKEMQKAIQAPAVAQKLAGISFIAQASSPNDFTRYTASELSKYKKLIAQAHIKADQ</sequence>
<dbReference type="PANTHER" id="PTHR42928">
    <property type="entry name" value="TRICARBOXYLATE-BINDING PROTEIN"/>
    <property type="match status" value="1"/>
</dbReference>
<dbReference type="PANTHER" id="PTHR42928:SF5">
    <property type="entry name" value="BLR1237 PROTEIN"/>
    <property type="match status" value="1"/>
</dbReference>
<comment type="caution">
    <text evidence="2">The sequence shown here is derived from an EMBL/GenBank/DDBJ whole genome shotgun (WGS) entry which is preliminary data.</text>
</comment>
<organism evidence="2 3">
    <name type="scientific">Cupriavidus necator</name>
    <name type="common">Alcaligenes eutrophus</name>
    <name type="synonym">Ralstonia eutropha</name>
    <dbReference type="NCBI Taxonomy" id="106590"/>
    <lineage>
        <taxon>Bacteria</taxon>
        <taxon>Pseudomonadati</taxon>
        <taxon>Pseudomonadota</taxon>
        <taxon>Betaproteobacteria</taxon>
        <taxon>Burkholderiales</taxon>
        <taxon>Burkholderiaceae</taxon>
        <taxon>Cupriavidus</taxon>
    </lineage>
</organism>
<dbReference type="Gene3D" id="3.40.190.10">
    <property type="entry name" value="Periplasmic binding protein-like II"/>
    <property type="match status" value="1"/>
</dbReference>
<dbReference type="InterPro" id="IPR006311">
    <property type="entry name" value="TAT_signal"/>
</dbReference>
<proteinExistence type="inferred from homology"/>
<evidence type="ECO:0000313" key="3">
    <source>
        <dbReference type="Proteomes" id="UP000253501"/>
    </source>
</evidence>
<dbReference type="AlphaFoldDB" id="A0A367PR28"/>
<dbReference type="RefSeq" id="WP_114130279.1">
    <property type="nucleotide sequence ID" value="NZ_CP068436.1"/>
</dbReference>
<evidence type="ECO:0000313" key="2">
    <source>
        <dbReference type="EMBL" id="RCJ10381.1"/>
    </source>
</evidence>
<dbReference type="SUPFAM" id="SSF53850">
    <property type="entry name" value="Periplasmic binding protein-like II"/>
    <property type="match status" value="1"/>
</dbReference>
<dbReference type="InterPro" id="IPR042100">
    <property type="entry name" value="Bug_dom1"/>
</dbReference>
<dbReference type="PROSITE" id="PS51318">
    <property type="entry name" value="TAT"/>
    <property type="match status" value="1"/>
</dbReference>
<dbReference type="Gene3D" id="3.40.190.150">
    <property type="entry name" value="Bordetella uptake gene, domain 1"/>
    <property type="match status" value="1"/>
</dbReference>
<protein>
    <submittedName>
        <fullName evidence="2">Tripartite tricarboxylate transporter substrate binding protein</fullName>
    </submittedName>
</protein>
<dbReference type="CDD" id="cd07012">
    <property type="entry name" value="PBP2_Bug_TTT"/>
    <property type="match status" value="1"/>
</dbReference>
<dbReference type="Pfam" id="PF03401">
    <property type="entry name" value="TctC"/>
    <property type="match status" value="1"/>
</dbReference>
<dbReference type="Proteomes" id="UP000253501">
    <property type="component" value="Unassembled WGS sequence"/>
</dbReference>
<dbReference type="InterPro" id="IPR005064">
    <property type="entry name" value="BUG"/>
</dbReference>
<reference evidence="2 3" key="1">
    <citation type="submission" date="2018-04" db="EMBL/GenBank/DDBJ databases">
        <title>Cupriavidus necator CR12 genome sequencing and assembly.</title>
        <authorList>
            <person name="Ben Fekih I."/>
            <person name="Mazhar H.S."/>
            <person name="Bello S.K."/>
            <person name="Rensing C."/>
        </authorList>
    </citation>
    <scope>NUCLEOTIDE SEQUENCE [LARGE SCALE GENOMIC DNA]</scope>
    <source>
        <strain evidence="2 3">CR12</strain>
    </source>
</reference>
<comment type="similarity">
    <text evidence="1">Belongs to the UPF0065 (bug) family.</text>
</comment>
<gene>
    <name evidence="2" type="ORF">DDK22_00965</name>
</gene>
<dbReference type="PIRSF" id="PIRSF017082">
    <property type="entry name" value="YflP"/>
    <property type="match status" value="1"/>
</dbReference>
<dbReference type="EMBL" id="QDHA01000002">
    <property type="protein sequence ID" value="RCJ10381.1"/>
    <property type="molecule type" value="Genomic_DNA"/>
</dbReference>